<dbReference type="PROSITE" id="PS51411">
    <property type="entry name" value="PSP1_C"/>
    <property type="match status" value="1"/>
</dbReference>
<name>A0A344URB3_9ACTN</name>
<dbReference type="EMBL" id="CP025198">
    <property type="protein sequence ID" value="AXE37811.1"/>
    <property type="molecule type" value="Genomic_DNA"/>
</dbReference>
<dbReference type="Pfam" id="PF04468">
    <property type="entry name" value="PSP1"/>
    <property type="match status" value="1"/>
</dbReference>
<gene>
    <name evidence="3" type="ORF">JS278_00619</name>
</gene>
<accession>A0A344URB3</accession>
<dbReference type="InterPro" id="IPR007557">
    <property type="entry name" value="PSP1_C"/>
</dbReference>
<dbReference type="KEGG" id="acij:JS278_00619"/>
<evidence type="ECO:0000259" key="2">
    <source>
        <dbReference type="PROSITE" id="PS51411"/>
    </source>
</evidence>
<sequence length="303" mass="32670">MARVIAVAFQEFGTLRYLDVGTADVEVGDWVLFPTPDGDEPARCVWGPETVEAPEPVAPAWAGPAGTRQVEAAMARRAERTGITETVRRAVADHDLAMDVLAVDNIDHDDGTRLVAVYYRSMHRVDFRNLVPDLAGRLRSRVDMRQVSGRNPARIVGGAGVCGRELCCTTFLDEPEPIGMRLAADQGYASNPLAVTGVCGKLMCCLRYEHPYYVDFHQRAPRIGQTVETPSGRGPVVGHDPAAGRVEVAVDGRTMSCPLVSVCTTAARRRSREASGGGSGRQPGERPRDGGSTPRPEAPGRPR</sequence>
<reference evidence="3 4" key="1">
    <citation type="submission" date="2017-12" db="EMBL/GenBank/DDBJ databases">
        <title>The whole genome sequence of the Acidipropionibacterium virtanenii sp. nov. type strain JS278.</title>
        <authorList>
            <person name="Laine P."/>
            <person name="Deptula P."/>
            <person name="Varmanen P."/>
            <person name="Auvinen P."/>
        </authorList>
    </citation>
    <scope>NUCLEOTIDE SEQUENCE [LARGE SCALE GENOMIC DNA]</scope>
    <source>
        <strain evidence="3 4">JS278</strain>
    </source>
</reference>
<feature type="region of interest" description="Disordered" evidence="1">
    <location>
        <begin position="266"/>
        <end position="303"/>
    </location>
</feature>
<feature type="domain" description="PSP1 C-terminal" evidence="2">
    <location>
        <begin position="56"/>
        <end position="147"/>
    </location>
</feature>
<proteinExistence type="predicted"/>
<dbReference type="NCBIfam" id="NF041131">
    <property type="entry name" value="RicT_YaaT_fam"/>
    <property type="match status" value="1"/>
</dbReference>
<evidence type="ECO:0000313" key="4">
    <source>
        <dbReference type="Proteomes" id="UP000251995"/>
    </source>
</evidence>
<evidence type="ECO:0000313" key="3">
    <source>
        <dbReference type="EMBL" id="AXE37811.1"/>
    </source>
</evidence>
<dbReference type="Proteomes" id="UP000251995">
    <property type="component" value="Chromosome"/>
</dbReference>
<organism evidence="3 4">
    <name type="scientific">Acidipropionibacterium virtanenii</name>
    <dbReference type="NCBI Taxonomy" id="2057246"/>
    <lineage>
        <taxon>Bacteria</taxon>
        <taxon>Bacillati</taxon>
        <taxon>Actinomycetota</taxon>
        <taxon>Actinomycetes</taxon>
        <taxon>Propionibacteriales</taxon>
        <taxon>Propionibacteriaceae</taxon>
        <taxon>Acidipropionibacterium</taxon>
    </lineage>
</organism>
<evidence type="ECO:0000256" key="1">
    <source>
        <dbReference type="SAM" id="MobiDB-lite"/>
    </source>
</evidence>
<keyword evidence="4" id="KW-1185">Reference proteome</keyword>
<dbReference type="AlphaFoldDB" id="A0A344URB3"/>
<protein>
    <recommendedName>
        <fullName evidence="2">PSP1 C-terminal domain-containing protein</fullName>
    </recommendedName>
</protein>